<reference evidence="21 22" key="1">
    <citation type="submission" date="2017-11" db="EMBL/GenBank/DDBJ databases">
        <title>De-novo sequencing of pomegranate (Punica granatum L.) genome.</title>
        <authorList>
            <person name="Akparov Z."/>
            <person name="Amiraslanov A."/>
            <person name="Hajiyeva S."/>
            <person name="Abbasov M."/>
            <person name="Kaur K."/>
            <person name="Hamwieh A."/>
            <person name="Solovyev V."/>
            <person name="Salamov A."/>
            <person name="Braich B."/>
            <person name="Kosarev P."/>
            <person name="Mahmoud A."/>
            <person name="Hajiyev E."/>
            <person name="Babayeva S."/>
            <person name="Izzatullayeva V."/>
            <person name="Mammadov A."/>
            <person name="Mammadov A."/>
            <person name="Sharifova S."/>
            <person name="Ojaghi J."/>
            <person name="Eynullazada K."/>
            <person name="Bayramov B."/>
            <person name="Abdulazimova A."/>
            <person name="Shahmuradov I."/>
        </authorList>
    </citation>
    <scope>NUCLEOTIDE SEQUENCE [LARGE SCALE GENOMIC DNA]</scope>
    <source>
        <strain evidence="22">cv. AG2017</strain>
        <tissue evidence="21">Leaf</tissue>
    </source>
</reference>
<dbReference type="Gene3D" id="1.10.510.10">
    <property type="entry name" value="Transferase(Phosphotransferase) domain 1"/>
    <property type="match status" value="1"/>
</dbReference>
<dbReference type="GO" id="GO:0005886">
    <property type="term" value="C:plasma membrane"/>
    <property type="evidence" value="ECO:0007669"/>
    <property type="project" value="TreeGrafter"/>
</dbReference>
<dbReference type="InterPro" id="IPR017441">
    <property type="entry name" value="Protein_kinase_ATP_BS"/>
</dbReference>
<dbReference type="Pfam" id="PF07714">
    <property type="entry name" value="PK_Tyr_Ser-Thr"/>
    <property type="match status" value="1"/>
</dbReference>
<dbReference type="PROSITE" id="PS50011">
    <property type="entry name" value="PROTEIN_KINASE_DOM"/>
    <property type="match status" value="1"/>
</dbReference>
<name>A0A2I0KDZ6_PUNGR</name>
<keyword evidence="8 17" id="KW-0547">Nucleotide-binding</keyword>
<keyword evidence="12 18" id="KW-0472">Membrane</keyword>
<accession>A0A2I0KDZ6</accession>
<dbReference type="EC" id="2.7.11.1" evidence="2"/>
<evidence type="ECO:0000256" key="14">
    <source>
        <dbReference type="ARBA" id="ARBA00023180"/>
    </source>
</evidence>
<dbReference type="PANTHER" id="PTHR27002">
    <property type="entry name" value="RECEPTOR-LIKE SERINE/THREONINE-PROTEIN KINASE SD1-8"/>
    <property type="match status" value="1"/>
</dbReference>
<dbReference type="Pfam" id="PF01657">
    <property type="entry name" value="Stress-antifung"/>
    <property type="match status" value="2"/>
</dbReference>
<dbReference type="InterPro" id="IPR002902">
    <property type="entry name" value="GNK2"/>
</dbReference>
<dbReference type="FunFam" id="3.30.200.20:FF:000142">
    <property type="entry name" value="Cysteine-rich receptor-like protein kinase 10"/>
    <property type="match status" value="1"/>
</dbReference>
<keyword evidence="14" id="KW-0325">Glycoprotein</keyword>
<feature type="binding site" evidence="17">
    <location>
        <position position="340"/>
    </location>
    <ligand>
        <name>ATP</name>
        <dbReference type="ChEBI" id="CHEBI:30616"/>
    </ligand>
</feature>
<keyword evidence="6" id="KW-0732">Signal</keyword>
<dbReference type="EMBL" id="PGOL01000658">
    <property type="protein sequence ID" value="PKI66732.1"/>
    <property type="molecule type" value="Genomic_DNA"/>
</dbReference>
<evidence type="ECO:0000256" key="10">
    <source>
        <dbReference type="ARBA" id="ARBA00022840"/>
    </source>
</evidence>
<evidence type="ECO:0000259" key="20">
    <source>
        <dbReference type="PROSITE" id="PS51473"/>
    </source>
</evidence>
<evidence type="ECO:0000256" key="12">
    <source>
        <dbReference type="ARBA" id="ARBA00023136"/>
    </source>
</evidence>
<dbReference type="CDD" id="cd23509">
    <property type="entry name" value="Gnk2-like"/>
    <property type="match status" value="2"/>
</dbReference>
<evidence type="ECO:0000256" key="17">
    <source>
        <dbReference type="PROSITE-ProRule" id="PRU10141"/>
    </source>
</evidence>
<organism evidence="21 22">
    <name type="scientific">Punica granatum</name>
    <name type="common">Pomegranate</name>
    <dbReference type="NCBI Taxonomy" id="22663"/>
    <lineage>
        <taxon>Eukaryota</taxon>
        <taxon>Viridiplantae</taxon>
        <taxon>Streptophyta</taxon>
        <taxon>Embryophyta</taxon>
        <taxon>Tracheophyta</taxon>
        <taxon>Spermatophyta</taxon>
        <taxon>Magnoliopsida</taxon>
        <taxon>eudicotyledons</taxon>
        <taxon>Gunneridae</taxon>
        <taxon>Pentapetalae</taxon>
        <taxon>rosids</taxon>
        <taxon>malvids</taxon>
        <taxon>Myrtales</taxon>
        <taxon>Lythraceae</taxon>
        <taxon>Punica</taxon>
    </lineage>
</organism>
<proteinExistence type="predicted"/>
<comment type="subcellular location">
    <subcellularLocation>
        <location evidence="1">Membrane</location>
        <topology evidence="1">Single-pass membrane protein</topology>
    </subcellularLocation>
</comment>
<evidence type="ECO:0000256" key="6">
    <source>
        <dbReference type="ARBA" id="ARBA00022729"/>
    </source>
</evidence>
<evidence type="ECO:0000256" key="1">
    <source>
        <dbReference type="ARBA" id="ARBA00004167"/>
    </source>
</evidence>
<evidence type="ECO:0000256" key="18">
    <source>
        <dbReference type="SAM" id="Phobius"/>
    </source>
</evidence>
<dbReference type="PROSITE" id="PS00107">
    <property type="entry name" value="PROTEIN_KINASE_ATP"/>
    <property type="match status" value="1"/>
</dbReference>
<evidence type="ECO:0000256" key="15">
    <source>
        <dbReference type="ARBA" id="ARBA00047899"/>
    </source>
</evidence>
<evidence type="ECO:0000256" key="5">
    <source>
        <dbReference type="ARBA" id="ARBA00022692"/>
    </source>
</evidence>
<protein>
    <recommendedName>
        <fullName evidence="2">non-specific serine/threonine protein kinase</fullName>
        <ecNumber evidence="2">2.7.11.1</ecNumber>
    </recommendedName>
</protein>
<dbReference type="GO" id="GO:0004674">
    <property type="term" value="F:protein serine/threonine kinase activity"/>
    <property type="evidence" value="ECO:0007669"/>
    <property type="project" value="UniProtKB-KW"/>
</dbReference>
<dbReference type="GO" id="GO:0005524">
    <property type="term" value="F:ATP binding"/>
    <property type="evidence" value="ECO:0007669"/>
    <property type="project" value="UniProtKB-UniRule"/>
</dbReference>
<dbReference type="GO" id="GO:0042742">
    <property type="term" value="P:defense response to bacterium"/>
    <property type="evidence" value="ECO:0007669"/>
    <property type="project" value="TreeGrafter"/>
</dbReference>
<dbReference type="STRING" id="22663.A0A2I0KDZ6"/>
<keyword evidence="22" id="KW-1185">Reference proteome</keyword>
<dbReference type="FunFam" id="1.10.510.10:FF:001023">
    <property type="entry name" value="Os07g0541700 protein"/>
    <property type="match status" value="1"/>
</dbReference>
<gene>
    <name evidence="21" type="ORF">CRG98_012927</name>
</gene>
<comment type="caution">
    <text evidence="21">The sequence shown here is derived from an EMBL/GenBank/DDBJ whole genome shotgun (WGS) entry which is preliminary data.</text>
</comment>
<evidence type="ECO:0000256" key="9">
    <source>
        <dbReference type="ARBA" id="ARBA00022777"/>
    </source>
</evidence>
<evidence type="ECO:0000256" key="16">
    <source>
        <dbReference type="ARBA" id="ARBA00048679"/>
    </source>
</evidence>
<dbReference type="PROSITE" id="PS51473">
    <property type="entry name" value="GNK2"/>
    <property type="match status" value="2"/>
</dbReference>
<evidence type="ECO:0000256" key="13">
    <source>
        <dbReference type="ARBA" id="ARBA00023170"/>
    </source>
</evidence>
<feature type="transmembrane region" description="Helical" evidence="18">
    <location>
        <begin position="253"/>
        <end position="276"/>
    </location>
</feature>
<feature type="domain" description="Gnk2-homologous" evidence="20">
    <location>
        <begin position="6"/>
        <end position="112"/>
    </location>
</feature>
<keyword evidence="9" id="KW-0418">Kinase</keyword>
<dbReference type="InterPro" id="IPR000719">
    <property type="entry name" value="Prot_kinase_dom"/>
</dbReference>
<keyword evidence="4" id="KW-0808">Transferase</keyword>
<dbReference type="InterPro" id="IPR001245">
    <property type="entry name" value="Ser-Thr/Tyr_kinase_cat_dom"/>
</dbReference>
<evidence type="ECO:0000256" key="3">
    <source>
        <dbReference type="ARBA" id="ARBA00022527"/>
    </source>
</evidence>
<dbReference type="SUPFAM" id="SSF56112">
    <property type="entry name" value="Protein kinase-like (PK-like)"/>
    <property type="match status" value="1"/>
</dbReference>
<evidence type="ECO:0000313" key="22">
    <source>
        <dbReference type="Proteomes" id="UP000233551"/>
    </source>
</evidence>
<dbReference type="AlphaFoldDB" id="A0A2I0KDZ6"/>
<evidence type="ECO:0000256" key="11">
    <source>
        <dbReference type="ARBA" id="ARBA00022989"/>
    </source>
</evidence>
<keyword evidence="7" id="KW-0677">Repeat</keyword>
<evidence type="ECO:0000256" key="2">
    <source>
        <dbReference type="ARBA" id="ARBA00012513"/>
    </source>
</evidence>
<dbReference type="Gene3D" id="3.30.430.20">
    <property type="entry name" value="Gnk2 domain, C-X8-C-X2-C motif"/>
    <property type="match status" value="2"/>
</dbReference>
<keyword evidence="3" id="KW-0723">Serine/threonine-protein kinase</keyword>
<evidence type="ECO:0000259" key="19">
    <source>
        <dbReference type="PROSITE" id="PS50011"/>
    </source>
</evidence>
<sequence>MSEAQEWPRNISCACYTQSNSSLYKKNVENLLSTLKSKNVSIYDSGFDYAMAGQGTTEQVYGLFLCRGDLSSAECKACISTASEGILLSCPGYKESTIWYDLCMMTYKYDPIFYTMRDETYAWWYDYNISDATATSINKLLNVTLDALIPKAASGLAGKKFAVNKTNFTESYPLYTLAQCTPDLTDGECKVCLQKAVGWLPQGKQGAISVVSSCNIRYDNKLFYNETAVSLMESAPTAAGDINPGKRKLSTGVIVAIIIAAITVTVVLFLILRCFLRKRHGFKQYKNVAKDIKTAEAMQFDFASIQAATNNFSADNKLGEGGFGVVYKGRLQDGQDAAVKRLFRSSAQGTAEFKNEVEVVAKLQHRNLVRLLGFCMEGEEKILVFEYMPNGSLDYFLFDSEKRGLLDWSRRYSIISEIAQGMLYLHEYSRLRIIHRDLKISNILLDANMDPKISDFGMARIFGVIRPKELLAKLRRHFTLPDPQPPAFGFYGPNVIENNGDERTASAIKVTITELEPR</sequence>
<feature type="domain" description="Gnk2-homologous" evidence="20">
    <location>
        <begin position="117"/>
        <end position="223"/>
    </location>
</feature>
<dbReference type="SMART" id="SM00220">
    <property type="entry name" value="S_TKc"/>
    <property type="match status" value="1"/>
</dbReference>
<comment type="catalytic activity">
    <reaction evidence="16">
        <text>L-seryl-[protein] + ATP = O-phospho-L-seryl-[protein] + ADP + H(+)</text>
        <dbReference type="Rhea" id="RHEA:17989"/>
        <dbReference type="Rhea" id="RHEA-COMP:9863"/>
        <dbReference type="Rhea" id="RHEA-COMP:11604"/>
        <dbReference type="ChEBI" id="CHEBI:15378"/>
        <dbReference type="ChEBI" id="CHEBI:29999"/>
        <dbReference type="ChEBI" id="CHEBI:30616"/>
        <dbReference type="ChEBI" id="CHEBI:83421"/>
        <dbReference type="ChEBI" id="CHEBI:456216"/>
        <dbReference type="EC" id="2.7.11.1"/>
    </reaction>
</comment>
<dbReference type="PANTHER" id="PTHR27002:SF1050">
    <property type="entry name" value="CYSTEINE-RICH RECEPTOR-LIKE PROTEIN KINASE 5"/>
    <property type="match status" value="1"/>
</dbReference>
<evidence type="ECO:0000256" key="8">
    <source>
        <dbReference type="ARBA" id="ARBA00022741"/>
    </source>
</evidence>
<keyword evidence="13" id="KW-0675">Receptor</keyword>
<dbReference type="Gene3D" id="3.30.200.20">
    <property type="entry name" value="Phosphorylase Kinase, domain 1"/>
    <property type="match status" value="1"/>
</dbReference>
<evidence type="ECO:0000313" key="21">
    <source>
        <dbReference type="EMBL" id="PKI66732.1"/>
    </source>
</evidence>
<comment type="catalytic activity">
    <reaction evidence="15">
        <text>L-threonyl-[protein] + ATP = O-phospho-L-threonyl-[protein] + ADP + H(+)</text>
        <dbReference type="Rhea" id="RHEA:46608"/>
        <dbReference type="Rhea" id="RHEA-COMP:11060"/>
        <dbReference type="Rhea" id="RHEA-COMP:11605"/>
        <dbReference type="ChEBI" id="CHEBI:15378"/>
        <dbReference type="ChEBI" id="CHEBI:30013"/>
        <dbReference type="ChEBI" id="CHEBI:30616"/>
        <dbReference type="ChEBI" id="CHEBI:61977"/>
        <dbReference type="ChEBI" id="CHEBI:456216"/>
        <dbReference type="EC" id="2.7.11.1"/>
    </reaction>
</comment>
<feature type="domain" description="Protein kinase" evidence="19">
    <location>
        <begin position="312"/>
        <end position="518"/>
    </location>
</feature>
<dbReference type="InterPro" id="IPR008271">
    <property type="entry name" value="Ser/Thr_kinase_AS"/>
</dbReference>
<dbReference type="PROSITE" id="PS00108">
    <property type="entry name" value="PROTEIN_KINASE_ST"/>
    <property type="match status" value="1"/>
</dbReference>
<evidence type="ECO:0000256" key="7">
    <source>
        <dbReference type="ARBA" id="ARBA00022737"/>
    </source>
</evidence>
<dbReference type="InterPro" id="IPR011009">
    <property type="entry name" value="Kinase-like_dom_sf"/>
</dbReference>
<keyword evidence="5 18" id="KW-0812">Transmembrane</keyword>
<keyword evidence="11 18" id="KW-1133">Transmembrane helix</keyword>
<evidence type="ECO:0000256" key="4">
    <source>
        <dbReference type="ARBA" id="ARBA00022679"/>
    </source>
</evidence>
<dbReference type="Proteomes" id="UP000233551">
    <property type="component" value="Unassembled WGS sequence"/>
</dbReference>
<keyword evidence="10 17" id="KW-0067">ATP-binding</keyword>
<dbReference type="InterPro" id="IPR038408">
    <property type="entry name" value="GNK2_sf"/>
</dbReference>